<evidence type="ECO:0000313" key="1">
    <source>
        <dbReference type="EMBL" id="EMI19861.1"/>
    </source>
</evidence>
<keyword evidence="2" id="KW-1185">Reference proteome</keyword>
<accession>M5RL07</accession>
<dbReference type="PATRIC" id="fig|1265738.3.peg.3206"/>
<dbReference type="Proteomes" id="UP000011991">
    <property type="component" value="Unassembled WGS sequence"/>
</dbReference>
<gene>
    <name evidence="1" type="ORF">RMSM_03215</name>
</gene>
<reference evidence="1 2" key="1">
    <citation type="journal article" date="2013" name="Mar. Genomics">
        <title>Expression of sulfatases in Rhodopirellula baltica and the diversity of sulfatases in the genus Rhodopirellula.</title>
        <authorList>
            <person name="Wegner C.E."/>
            <person name="Richter-Heitmann T."/>
            <person name="Klindworth A."/>
            <person name="Klockow C."/>
            <person name="Richter M."/>
            <person name="Achstetter T."/>
            <person name="Glockner F.O."/>
            <person name="Harder J."/>
        </authorList>
    </citation>
    <scope>NUCLEOTIDE SEQUENCE [LARGE SCALE GENOMIC DNA]</scope>
    <source>
        <strain evidence="1 2">SM1</strain>
    </source>
</reference>
<organism evidence="1 2">
    <name type="scientific">Rhodopirellula maiorica SM1</name>
    <dbReference type="NCBI Taxonomy" id="1265738"/>
    <lineage>
        <taxon>Bacteria</taxon>
        <taxon>Pseudomonadati</taxon>
        <taxon>Planctomycetota</taxon>
        <taxon>Planctomycetia</taxon>
        <taxon>Pirellulales</taxon>
        <taxon>Pirellulaceae</taxon>
        <taxon>Novipirellula</taxon>
    </lineage>
</organism>
<dbReference type="EMBL" id="ANOG01000468">
    <property type="protein sequence ID" value="EMI19861.1"/>
    <property type="molecule type" value="Genomic_DNA"/>
</dbReference>
<comment type="caution">
    <text evidence="1">The sequence shown here is derived from an EMBL/GenBank/DDBJ whole genome shotgun (WGS) entry which is preliminary data.</text>
</comment>
<evidence type="ECO:0000313" key="2">
    <source>
        <dbReference type="Proteomes" id="UP000011991"/>
    </source>
</evidence>
<name>M5RL07_9BACT</name>
<dbReference type="AlphaFoldDB" id="M5RL07"/>
<proteinExistence type="predicted"/>
<protein>
    <submittedName>
        <fullName evidence="1">Oxidoreductase domain protein</fullName>
    </submittedName>
</protein>
<sequence>MPTLSICKPKATPPAHPISVDVLQPPQQNPVQYMVDVISRGAQVEGPLSPEISRIGQQIVDTAVQSAQQRATLPLLD</sequence>